<dbReference type="PANTHER" id="PTHR44858">
    <property type="entry name" value="TETRATRICOPEPTIDE REPEAT PROTEIN 6"/>
    <property type="match status" value="1"/>
</dbReference>
<dbReference type="Proteomes" id="UP000613266">
    <property type="component" value="Unassembled WGS sequence"/>
</dbReference>
<dbReference type="CDD" id="cd05483">
    <property type="entry name" value="retropepsin_like_bacteria"/>
    <property type="match status" value="2"/>
</dbReference>
<feature type="repeat" description="TPR" evidence="4">
    <location>
        <begin position="493"/>
        <end position="526"/>
    </location>
</feature>
<dbReference type="SUPFAM" id="SSF48452">
    <property type="entry name" value="TPR-like"/>
    <property type="match status" value="1"/>
</dbReference>
<organism evidence="6 7">
    <name type="scientific">Inhella proteolytica</name>
    <dbReference type="NCBI Taxonomy" id="2795029"/>
    <lineage>
        <taxon>Bacteria</taxon>
        <taxon>Pseudomonadati</taxon>
        <taxon>Pseudomonadota</taxon>
        <taxon>Betaproteobacteria</taxon>
        <taxon>Burkholderiales</taxon>
        <taxon>Sphaerotilaceae</taxon>
        <taxon>Inhella</taxon>
    </lineage>
</organism>
<dbReference type="PROSITE" id="PS50005">
    <property type="entry name" value="TPR"/>
    <property type="match status" value="2"/>
</dbReference>
<evidence type="ECO:0000313" key="6">
    <source>
        <dbReference type="EMBL" id="MBH9579336.1"/>
    </source>
</evidence>
<protein>
    <submittedName>
        <fullName evidence="6">Aspartyl protease family protein</fullName>
    </submittedName>
</protein>
<reference evidence="6" key="1">
    <citation type="submission" date="2020-12" db="EMBL/GenBank/DDBJ databases">
        <title>The genome sequence of Inhella sp. 1Y17.</title>
        <authorList>
            <person name="Liu Y."/>
        </authorList>
    </citation>
    <scope>NUCLEOTIDE SEQUENCE</scope>
    <source>
        <strain evidence="6">1Y17</strain>
    </source>
</reference>
<dbReference type="InterPro" id="IPR021109">
    <property type="entry name" value="Peptidase_aspartic_dom_sf"/>
</dbReference>
<sequence length="574" mass="62724">MLACALLALPALSSAQCQRQALDIPVKLVHHRPIVTLSIEGRELPMLLDTGAFFSMLLPATAAQLKLPLGPLPAGLRLQGYTGEIEAQLTRVKEVDFHGLALKNMEFIVGGNELGAGIMGILGRNFLGATDVEYDLGKGLMRLHFLQGDCRKLHPVYWAQDVPVIEADLEWGRSDKPLRTRARVNGSRVTVLMDTGAPTTALSLRAANRAGIARSDMVEQERTGGAGAGLVSSWRAPVESFEIGGQKISHLRLQVDATRLRDIDLLLGLDYFLAHRIYVSREQEKLFATWNGGAVFGTGPTAQDSEGAAHVSAAPDDDADALARQAAALGTRGDAQRALQLLNRAVELAPTNPEHRLARARVLVRQRAAQAAQLDLDQALTLQPGLHDARLLRAQLHRAMGAREAALADLLALDQALPAEAQERLGMADLYADFDQLPDALRQWTLWLASRDSDLARLRVLNNRCWLRTRLNQELELALKDCQAAVAQDRKSASYWDSLGWLQLRRQDAAQALKAFDKAIEHNDKHPWSHYGRAVALRRLGNEAAAQAALAMARGLRATIEAEIRKAGFGDLLS</sequence>
<keyword evidence="6" id="KW-0645">Protease</keyword>
<comment type="caution">
    <text evidence="6">The sequence shown here is derived from an EMBL/GenBank/DDBJ whole genome shotgun (WGS) entry which is preliminary data.</text>
</comment>
<dbReference type="InterPro" id="IPR019734">
    <property type="entry name" value="TPR_rpt"/>
</dbReference>
<evidence type="ECO:0000256" key="2">
    <source>
        <dbReference type="ARBA" id="ARBA00022801"/>
    </source>
</evidence>
<name>A0A931J499_9BURK</name>
<dbReference type="RefSeq" id="WP_198113168.1">
    <property type="nucleotide sequence ID" value="NZ_JAEDAK010000021.1"/>
</dbReference>
<accession>A0A931J499</accession>
<dbReference type="GO" id="GO:0004190">
    <property type="term" value="F:aspartic-type endopeptidase activity"/>
    <property type="evidence" value="ECO:0007669"/>
    <property type="project" value="InterPro"/>
</dbReference>
<feature type="domain" description="Peptidase A2" evidence="5">
    <location>
        <begin position="44"/>
        <end position="126"/>
    </location>
</feature>
<dbReference type="InterPro" id="IPR034122">
    <property type="entry name" value="Retropepsin-like_bacterial"/>
</dbReference>
<dbReference type="InterPro" id="IPR050498">
    <property type="entry name" value="Ycf3"/>
</dbReference>
<dbReference type="Gene3D" id="2.40.70.10">
    <property type="entry name" value="Acid Proteases"/>
    <property type="match status" value="2"/>
</dbReference>
<dbReference type="PROSITE" id="PS50175">
    <property type="entry name" value="ASP_PROT_RETROV"/>
    <property type="match status" value="1"/>
</dbReference>
<evidence type="ECO:0000256" key="1">
    <source>
        <dbReference type="ARBA" id="ARBA00022737"/>
    </source>
</evidence>
<dbReference type="InterPro" id="IPR011990">
    <property type="entry name" value="TPR-like_helical_dom_sf"/>
</dbReference>
<keyword evidence="3 4" id="KW-0802">TPR repeat</keyword>
<evidence type="ECO:0000256" key="4">
    <source>
        <dbReference type="PROSITE-ProRule" id="PRU00339"/>
    </source>
</evidence>
<dbReference type="PANTHER" id="PTHR44858:SF1">
    <property type="entry name" value="UDP-N-ACETYLGLUCOSAMINE--PEPTIDE N-ACETYLGLUCOSAMINYLTRANSFERASE SPINDLY-RELATED"/>
    <property type="match status" value="1"/>
</dbReference>
<gene>
    <name evidence="6" type="ORF">I7X39_20765</name>
</gene>
<dbReference type="InterPro" id="IPR001995">
    <property type="entry name" value="Peptidase_A2_cat"/>
</dbReference>
<dbReference type="Pfam" id="PF13650">
    <property type="entry name" value="Asp_protease_2"/>
    <property type="match status" value="1"/>
</dbReference>
<evidence type="ECO:0000259" key="5">
    <source>
        <dbReference type="PROSITE" id="PS50175"/>
    </source>
</evidence>
<dbReference type="Gene3D" id="1.25.40.10">
    <property type="entry name" value="Tetratricopeptide repeat domain"/>
    <property type="match status" value="2"/>
</dbReference>
<dbReference type="GO" id="GO:0006508">
    <property type="term" value="P:proteolysis"/>
    <property type="evidence" value="ECO:0007669"/>
    <property type="project" value="UniProtKB-KW"/>
</dbReference>
<keyword evidence="2" id="KW-0378">Hydrolase</keyword>
<dbReference type="EMBL" id="JAEDAK010000021">
    <property type="protein sequence ID" value="MBH9579336.1"/>
    <property type="molecule type" value="Genomic_DNA"/>
</dbReference>
<dbReference type="SUPFAM" id="SSF50630">
    <property type="entry name" value="Acid proteases"/>
    <property type="match status" value="2"/>
</dbReference>
<dbReference type="Pfam" id="PF13975">
    <property type="entry name" value="gag-asp_proteas"/>
    <property type="match status" value="1"/>
</dbReference>
<dbReference type="SMART" id="SM00028">
    <property type="entry name" value="TPR"/>
    <property type="match status" value="4"/>
</dbReference>
<evidence type="ECO:0000313" key="7">
    <source>
        <dbReference type="Proteomes" id="UP000613266"/>
    </source>
</evidence>
<dbReference type="AlphaFoldDB" id="A0A931J499"/>
<proteinExistence type="predicted"/>
<keyword evidence="7" id="KW-1185">Reference proteome</keyword>
<feature type="repeat" description="TPR" evidence="4">
    <location>
        <begin position="319"/>
        <end position="352"/>
    </location>
</feature>
<keyword evidence="1" id="KW-0677">Repeat</keyword>
<evidence type="ECO:0000256" key="3">
    <source>
        <dbReference type="ARBA" id="ARBA00022803"/>
    </source>
</evidence>